<dbReference type="EMBL" id="FQUG01000004">
    <property type="protein sequence ID" value="SHE73586.1"/>
    <property type="molecule type" value="Genomic_DNA"/>
</dbReference>
<evidence type="ECO:0000256" key="4">
    <source>
        <dbReference type="ARBA" id="ARBA00022723"/>
    </source>
</evidence>
<dbReference type="CDD" id="cd01335">
    <property type="entry name" value="Radical_SAM"/>
    <property type="match status" value="1"/>
</dbReference>
<dbReference type="InterPro" id="IPR013785">
    <property type="entry name" value="Aldolase_TIM"/>
</dbReference>
<keyword evidence="9" id="KW-1185">Reference proteome</keyword>
<dbReference type="GO" id="GO:0051539">
    <property type="term" value="F:4 iron, 4 sulfur cluster binding"/>
    <property type="evidence" value="ECO:0007669"/>
    <property type="project" value="UniProtKB-KW"/>
</dbReference>
<dbReference type="STRING" id="1123243.SAMN02745190_01019"/>
<name>A0A1M4VX86_9FIRM</name>
<evidence type="ECO:0000313" key="9">
    <source>
        <dbReference type="Proteomes" id="UP000184404"/>
    </source>
</evidence>
<dbReference type="Gene3D" id="3.20.20.70">
    <property type="entry name" value="Aldolase class I"/>
    <property type="match status" value="1"/>
</dbReference>
<gene>
    <name evidence="8" type="ORF">SAMN02745190_01019</name>
</gene>
<evidence type="ECO:0000256" key="2">
    <source>
        <dbReference type="ARBA" id="ARBA00022485"/>
    </source>
</evidence>
<keyword evidence="2" id="KW-0004">4Fe-4S</keyword>
<evidence type="ECO:0000256" key="3">
    <source>
        <dbReference type="ARBA" id="ARBA00022691"/>
    </source>
</evidence>
<dbReference type="InterPro" id="IPR006638">
    <property type="entry name" value="Elp3/MiaA/NifB-like_rSAM"/>
</dbReference>
<dbReference type="SFLD" id="SFLDS00029">
    <property type="entry name" value="Radical_SAM"/>
    <property type="match status" value="1"/>
</dbReference>
<dbReference type="PROSITE" id="PS51918">
    <property type="entry name" value="RADICAL_SAM"/>
    <property type="match status" value="1"/>
</dbReference>
<dbReference type="InterPro" id="IPR007197">
    <property type="entry name" value="rSAM"/>
</dbReference>
<evidence type="ECO:0000259" key="7">
    <source>
        <dbReference type="PROSITE" id="PS51918"/>
    </source>
</evidence>
<dbReference type="InterPro" id="IPR034457">
    <property type="entry name" value="Organic_radical-activating"/>
</dbReference>
<evidence type="ECO:0000256" key="5">
    <source>
        <dbReference type="ARBA" id="ARBA00023004"/>
    </source>
</evidence>
<dbReference type="AlphaFoldDB" id="A0A1M4VX86"/>
<proteinExistence type="predicted"/>
<protein>
    <submittedName>
        <fullName evidence="8">Radical SAM superfamily protein</fullName>
    </submittedName>
</protein>
<dbReference type="PANTHER" id="PTHR30352:SF5">
    <property type="entry name" value="PYRUVATE FORMATE-LYASE 1-ACTIVATING ENZYME"/>
    <property type="match status" value="1"/>
</dbReference>
<feature type="domain" description="Radical SAM core" evidence="7">
    <location>
        <begin position="179"/>
        <end position="401"/>
    </location>
</feature>
<dbReference type="GO" id="GO:0046872">
    <property type="term" value="F:metal ion binding"/>
    <property type="evidence" value="ECO:0007669"/>
    <property type="project" value="UniProtKB-KW"/>
</dbReference>
<dbReference type="SMART" id="SM00729">
    <property type="entry name" value="Elp3"/>
    <property type="match status" value="1"/>
</dbReference>
<dbReference type="InterPro" id="IPR058240">
    <property type="entry name" value="rSAM_sf"/>
</dbReference>
<reference evidence="8 9" key="1">
    <citation type="submission" date="2016-11" db="EMBL/GenBank/DDBJ databases">
        <authorList>
            <person name="Jaros S."/>
            <person name="Januszkiewicz K."/>
            <person name="Wedrychowicz H."/>
        </authorList>
    </citation>
    <scope>NUCLEOTIDE SEQUENCE [LARGE SCALE GENOMIC DNA]</scope>
    <source>
        <strain evidence="8 9">DSM 10502</strain>
    </source>
</reference>
<keyword evidence="4" id="KW-0479">Metal-binding</keyword>
<dbReference type="SFLD" id="SFLDG01109">
    <property type="entry name" value="Uncharacterised_Radical_SAM_Su"/>
    <property type="match status" value="1"/>
</dbReference>
<evidence type="ECO:0000256" key="6">
    <source>
        <dbReference type="ARBA" id="ARBA00023014"/>
    </source>
</evidence>
<evidence type="ECO:0000256" key="1">
    <source>
        <dbReference type="ARBA" id="ARBA00001966"/>
    </source>
</evidence>
<comment type="cofactor">
    <cofactor evidence="1">
        <name>[4Fe-4S] cluster</name>
        <dbReference type="ChEBI" id="CHEBI:49883"/>
    </cofactor>
</comment>
<organism evidence="8 9">
    <name type="scientific">Schwartzia succinivorans DSM 10502</name>
    <dbReference type="NCBI Taxonomy" id="1123243"/>
    <lineage>
        <taxon>Bacteria</taxon>
        <taxon>Bacillati</taxon>
        <taxon>Bacillota</taxon>
        <taxon>Negativicutes</taxon>
        <taxon>Selenomonadales</taxon>
        <taxon>Selenomonadaceae</taxon>
        <taxon>Schwartzia</taxon>
    </lineage>
</organism>
<dbReference type="GO" id="GO:0003824">
    <property type="term" value="F:catalytic activity"/>
    <property type="evidence" value="ECO:0007669"/>
    <property type="project" value="InterPro"/>
</dbReference>
<keyword evidence="6" id="KW-0411">Iron-sulfur</keyword>
<keyword evidence="3" id="KW-0949">S-adenosyl-L-methionine</keyword>
<accession>A0A1M4VX86</accession>
<dbReference type="Proteomes" id="UP000184404">
    <property type="component" value="Unassembled WGS sequence"/>
</dbReference>
<dbReference type="PANTHER" id="PTHR30352">
    <property type="entry name" value="PYRUVATE FORMATE-LYASE-ACTIVATING ENZYME"/>
    <property type="match status" value="1"/>
</dbReference>
<dbReference type="Pfam" id="PF04055">
    <property type="entry name" value="Radical_SAM"/>
    <property type="match status" value="1"/>
</dbReference>
<sequence length="423" mass="46851">MSDKRKKKSEITALFAASDGEIYDAPGVEALARIDDRIIELEPEDLIPLPETADLMFLPDRKAIGRNADGEIVELDGVAVSAILPAGYTRLFMPAFKKEKNAGMLPLYGYTAVVLYKDELYAAAVYTDENHKWDPAGYNTGSLKKLVKQVKKDLPDNRLVEHLANCSLEWHCLTAQNIFYHRWEAGIPTSPSCNANCLGCISLQPAECCPSPQERISFRPTVEEVASLGTYHLQTAPEAIISFGQGCEGEPSLAADTIAEAIKQIRKKTSNGQININSNAGYTEGIKKIVDAGLDSMRVSIISANDESYSAYYRCSYTLDNVKASIKYALEHGVYISLNMLYFPGFNDREEEAAAWVDFLREYPIQMIQVRNLNIDPDVFASVMPKAKGELLGTKAFINMLADSRPDLVIGNFSHYQGNNHKV</sequence>
<keyword evidence="5" id="KW-0408">Iron</keyword>
<evidence type="ECO:0000313" key="8">
    <source>
        <dbReference type="EMBL" id="SHE73586.1"/>
    </source>
</evidence>
<dbReference type="SUPFAM" id="SSF102114">
    <property type="entry name" value="Radical SAM enzymes"/>
    <property type="match status" value="1"/>
</dbReference>